<dbReference type="AlphaFoldDB" id="A0A0C9XUP9"/>
<keyword evidence="2" id="KW-1185">Reference proteome</keyword>
<proteinExistence type="predicted"/>
<dbReference type="EMBL" id="KN833867">
    <property type="protein sequence ID" value="KIK16115.1"/>
    <property type="molecule type" value="Genomic_DNA"/>
</dbReference>
<gene>
    <name evidence="1" type="ORF">PISMIDRAFT_686661</name>
</gene>
<dbReference type="HOGENOM" id="CLU_3074360_0_0_1"/>
<accession>A0A0C9XUP9</accession>
<feature type="non-terminal residue" evidence="1">
    <location>
        <position position="1"/>
    </location>
</feature>
<evidence type="ECO:0000313" key="2">
    <source>
        <dbReference type="Proteomes" id="UP000054018"/>
    </source>
</evidence>
<protein>
    <submittedName>
        <fullName evidence="1">Uncharacterized protein</fullName>
    </submittedName>
</protein>
<reference evidence="2" key="2">
    <citation type="submission" date="2015-01" db="EMBL/GenBank/DDBJ databases">
        <title>Evolutionary Origins and Diversification of the Mycorrhizal Mutualists.</title>
        <authorList>
            <consortium name="DOE Joint Genome Institute"/>
            <consortium name="Mycorrhizal Genomics Consortium"/>
            <person name="Kohler A."/>
            <person name="Kuo A."/>
            <person name="Nagy L.G."/>
            <person name="Floudas D."/>
            <person name="Copeland A."/>
            <person name="Barry K.W."/>
            <person name="Cichocki N."/>
            <person name="Veneault-Fourrey C."/>
            <person name="LaButti K."/>
            <person name="Lindquist E.A."/>
            <person name="Lipzen A."/>
            <person name="Lundell T."/>
            <person name="Morin E."/>
            <person name="Murat C."/>
            <person name="Riley R."/>
            <person name="Ohm R."/>
            <person name="Sun H."/>
            <person name="Tunlid A."/>
            <person name="Henrissat B."/>
            <person name="Grigoriev I.V."/>
            <person name="Hibbett D.S."/>
            <person name="Martin F."/>
        </authorList>
    </citation>
    <scope>NUCLEOTIDE SEQUENCE [LARGE SCALE GENOMIC DNA]</scope>
    <source>
        <strain evidence="2">441</strain>
    </source>
</reference>
<dbReference type="OrthoDB" id="3267800at2759"/>
<sequence>MKESKRLSKLLKLESMTEKTALNAAICKLASLQDLHKDAVKREAKAETTHAKAV</sequence>
<name>A0A0C9XUP9_9AGAM</name>
<reference evidence="1 2" key="1">
    <citation type="submission" date="2014-04" db="EMBL/GenBank/DDBJ databases">
        <authorList>
            <consortium name="DOE Joint Genome Institute"/>
            <person name="Kuo A."/>
            <person name="Kohler A."/>
            <person name="Costa M.D."/>
            <person name="Nagy L.G."/>
            <person name="Floudas D."/>
            <person name="Copeland A."/>
            <person name="Barry K.W."/>
            <person name="Cichocki N."/>
            <person name="Veneault-Fourrey C."/>
            <person name="LaButti K."/>
            <person name="Lindquist E.A."/>
            <person name="Lipzen A."/>
            <person name="Lundell T."/>
            <person name="Morin E."/>
            <person name="Murat C."/>
            <person name="Sun H."/>
            <person name="Tunlid A."/>
            <person name="Henrissat B."/>
            <person name="Grigoriev I.V."/>
            <person name="Hibbett D.S."/>
            <person name="Martin F."/>
            <person name="Nordberg H.P."/>
            <person name="Cantor M.N."/>
            <person name="Hua S.X."/>
        </authorList>
    </citation>
    <scope>NUCLEOTIDE SEQUENCE [LARGE SCALE GENOMIC DNA]</scope>
    <source>
        <strain evidence="1 2">441</strain>
    </source>
</reference>
<evidence type="ECO:0000313" key="1">
    <source>
        <dbReference type="EMBL" id="KIK16115.1"/>
    </source>
</evidence>
<dbReference type="Proteomes" id="UP000054018">
    <property type="component" value="Unassembled WGS sequence"/>
</dbReference>
<organism evidence="1 2">
    <name type="scientific">Pisolithus microcarpus 441</name>
    <dbReference type="NCBI Taxonomy" id="765257"/>
    <lineage>
        <taxon>Eukaryota</taxon>
        <taxon>Fungi</taxon>
        <taxon>Dikarya</taxon>
        <taxon>Basidiomycota</taxon>
        <taxon>Agaricomycotina</taxon>
        <taxon>Agaricomycetes</taxon>
        <taxon>Agaricomycetidae</taxon>
        <taxon>Boletales</taxon>
        <taxon>Sclerodermatineae</taxon>
        <taxon>Pisolithaceae</taxon>
        <taxon>Pisolithus</taxon>
    </lineage>
</organism>